<dbReference type="InterPro" id="IPR001498">
    <property type="entry name" value="Impact_N"/>
</dbReference>
<gene>
    <name evidence="3" type="ORF">JI741_27805</name>
</gene>
<dbReference type="InterPro" id="IPR023582">
    <property type="entry name" value="Impact"/>
</dbReference>
<evidence type="ECO:0000313" key="3">
    <source>
        <dbReference type="EMBL" id="MBL0745066.1"/>
    </source>
</evidence>
<dbReference type="InterPro" id="IPR036956">
    <property type="entry name" value="Impact_N_sf"/>
</dbReference>
<protein>
    <submittedName>
        <fullName evidence="3">YigZ family protein</fullName>
    </submittedName>
</protein>
<name>A0ABS1L032_9BACT</name>
<comment type="caution">
    <text evidence="3">The sequence shown here is derived from an EMBL/GenBank/DDBJ whole genome shotgun (WGS) entry which is preliminary data.</text>
</comment>
<keyword evidence="4" id="KW-1185">Reference proteome</keyword>
<evidence type="ECO:0000256" key="1">
    <source>
        <dbReference type="ARBA" id="ARBA00007665"/>
    </source>
</evidence>
<feature type="domain" description="Impact N-terminal" evidence="2">
    <location>
        <begin position="20"/>
        <end position="125"/>
    </location>
</feature>
<proteinExistence type="inferred from homology"/>
<organism evidence="3 4">
    <name type="scientific">Chryseolinea lacunae</name>
    <dbReference type="NCBI Taxonomy" id="2801331"/>
    <lineage>
        <taxon>Bacteria</taxon>
        <taxon>Pseudomonadati</taxon>
        <taxon>Bacteroidota</taxon>
        <taxon>Cytophagia</taxon>
        <taxon>Cytophagales</taxon>
        <taxon>Fulvivirgaceae</taxon>
        <taxon>Chryseolinea</taxon>
    </lineage>
</organism>
<dbReference type="PANTHER" id="PTHR16301:SF20">
    <property type="entry name" value="IMPACT FAMILY MEMBER YIGZ"/>
    <property type="match status" value="1"/>
</dbReference>
<comment type="similarity">
    <text evidence="1">Belongs to the IMPACT family.</text>
</comment>
<dbReference type="Gene3D" id="3.30.230.30">
    <property type="entry name" value="Impact, N-terminal domain"/>
    <property type="match status" value="1"/>
</dbReference>
<dbReference type="Gene3D" id="3.30.70.240">
    <property type="match status" value="1"/>
</dbReference>
<dbReference type="Proteomes" id="UP000613030">
    <property type="component" value="Unassembled WGS sequence"/>
</dbReference>
<dbReference type="PROSITE" id="PS00910">
    <property type="entry name" value="UPF0029"/>
    <property type="match status" value="1"/>
</dbReference>
<dbReference type="SUPFAM" id="SSF54211">
    <property type="entry name" value="Ribosomal protein S5 domain 2-like"/>
    <property type="match status" value="1"/>
</dbReference>
<accession>A0ABS1L032</accession>
<reference evidence="3 4" key="1">
    <citation type="submission" date="2021-01" db="EMBL/GenBank/DDBJ databases">
        <title>Chryseolinea sp. Jin1 Genome sequencing and assembly.</title>
        <authorList>
            <person name="Kim I."/>
        </authorList>
    </citation>
    <scope>NUCLEOTIDE SEQUENCE [LARGE SCALE GENOMIC DNA]</scope>
    <source>
        <strain evidence="3 4">Jin1</strain>
    </source>
</reference>
<evidence type="ECO:0000313" key="4">
    <source>
        <dbReference type="Proteomes" id="UP000613030"/>
    </source>
</evidence>
<sequence length="202" mass="22364">MPVFDFKTLQAPASGTYKEKGSKFLAFAYPVSSSADIKEKLDALRKEYYDARHHCYAWMLGPDQKNFRAADDGEPNHSAGDPILGQIRAKGLTDVLIVVVRYFGGIKLGVGGLITAYKAAADDALQNAVVIQKEVMATVTLTYDYDATPEAMRLLKDFNATIVRQDFTERCRMEITFSLRVQEKFQEALLLLQALGTAIAGE</sequence>
<dbReference type="RefSeq" id="WP_202015253.1">
    <property type="nucleotide sequence ID" value="NZ_JAERRB010000014.1"/>
</dbReference>
<dbReference type="Pfam" id="PF01205">
    <property type="entry name" value="Impact_N"/>
    <property type="match status" value="1"/>
</dbReference>
<dbReference type="InterPro" id="IPR020568">
    <property type="entry name" value="Ribosomal_Su5_D2-typ_SF"/>
</dbReference>
<dbReference type="PANTHER" id="PTHR16301">
    <property type="entry name" value="IMPACT-RELATED"/>
    <property type="match status" value="1"/>
</dbReference>
<dbReference type="InterPro" id="IPR020569">
    <property type="entry name" value="UPF0029_Impact_CS"/>
</dbReference>
<evidence type="ECO:0000259" key="2">
    <source>
        <dbReference type="Pfam" id="PF01205"/>
    </source>
</evidence>
<dbReference type="EMBL" id="JAERRB010000014">
    <property type="protein sequence ID" value="MBL0745066.1"/>
    <property type="molecule type" value="Genomic_DNA"/>
</dbReference>